<evidence type="ECO:0000313" key="2">
    <source>
        <dbReference type="Proteomes" id="UP001516464"/>
    </source>
</evidence>
<comment type="caution">
    <text evidence="1">The sequence shown here is derived from an EMBL/GenBank/DDBJ whole genome shotgun (WGS) entry which is preliminary data.</text>
</comment>
<name>A0ABQ7I2G9_9MICR</name>
<evidence type="ECO:0000313" key="1">
    <source>
        <dbReference type="EMBL" id="KAF7684603.1"/>
    </source>
</evidence>
<keyword evidence="2" id="KW-1185">Reference proteome</keyword>
<protein>
    <recommendedName>
        <fullName evidence="3">UspA domain-containing protein</fullName>
    </recommendedName>
</protein>
<gene>
    <name evidence="1" type="ORF">TCON_0211</name>
</gene>
<organism evidence="1 2">
    <name type="scientific">Astathelohania contejeani</name>
    <dbReference type="NCBI Taxonomy" id="164912"/>
    <lineage>
        <taxon>Eukaryota</taxon>
        <taxon>Fungi</taxon>
        <taxon>Fungi incertae sedis</taxon>
        <taxon>Microsporidia</taxon>
        <taxon>Astathelohaniidae</taxon>
        <taxon>Astathelohania</taxon>
    </lineage>
</organism>
<reference evidence="1 2" key="1">
    <citation type="submission" date="2019-01" db="EMBL/GenBank/DDBJ databases">
        <title>Genomes sequencing and comparative genomics of infectious freshwater microsporidia, Cucumispora dikerogammari and Thelohania contejeani.</title>
        <authorList>
            <person name="Cormier A."/>
            <person name="Giraud I."/>
            <person name="Wattier R."/>
            <person name="Teixeira M."/>
            <person name="Grandjean F."/>
            <person name="Rigaud T."/>
            <person name="Cordaux R."/>
        </authorList>
    </citation>
    <scope>NUCLEOTIDE SEQUENCE [LARGE SCALE GENOMIC DNA]</scope>
    <source>
        <strain evidence="1">T1</strain>
        <tissue evidence="1">Spores</tissue>
    </source>
</reference>
<dbReference type="SUPFAM" id="SSF52402">
    <property type="entry name" value="Adenine nucleotide alpha hydrolases-like"/>
    <property type="match status" value="1"/>
</dbReference>
<proteinExistence type="predicted"/>
<dbReference type="EMBL" id="SBIQ01000007">
    <property type="protein sequence ID" value="KAF7684603.1"/>
    <property type="molecule type" value="Genomic_DNA"/>
</dbReference>
<accession>A0ABQ7I2G9</accession>
<evidence type="ECO:0008006" key="3">
    <source>
        <dbReference type="Google" id="ProtNLM"/>
    </source>
</evidence>
<sequence>MKTISFIFEKPLQHIPQLEWCIKEYIQPCVHQVILIYVFPERWYSINNPDAMLSCAKLCNTEYDVEKKIIGLFLAEVESYLYKEFNNNLNVTKLVLCGNEKHKLRTTLKLLNVELVILGPDTEMNRLKGILFGDLDTFILKEMGIPVLRIPNSKKTI</sequence>
<dbReference type="Proteomes" id="UP001516464">
    <property type="component" value="Unassembled WGS sequence"/>
</dbReference>